<keyword evidence="4" id="KW-1185">Reference proteome</keyword>
<comment type="caution">
    <text evidence="3">The sequence shown here is derived from an EMBL/GenBank/DDBJ whole genome shotgun (WGS) entry which is preliminary data.</text>
</comment>
<evidence type="ECO:0000313" key="4">
    <source>
        <dbReference type="Proteomes" id="UP000694460"/>
    </source>
</evidence>
<dbReference type="Proteomes" id="UP000694460">
    <property type="component" value="Unassembled WGS sequence"/>
</dbReference>
<dbReference type="RefSeq" id="WP_209921551.1">
    <property type="nucleotide sequence ID" value="NZ_JAGIOP010000002.1"/>
</dbReference>
<evidence type="ECO:0000256" key="1">
    <source>
        <dbReference type="SAM" id="MobiDB-lite"/>
    </source>
</evidence>
<dbReference type="Pfam" id="PF18862">
    <property type="entry name" value="ApeA_NTD1"/>
    <property type="match status" value="1"/>
</dbReference>
<gene>
    <name evidence="3" type="ORF">JOF57_005055</name>
</gene>
<feature type="compositionally biased region" description="Basic residues" evidence="1">
    <location>
        <begin position="185"/>
        <end position="201"/>
    </location>
</feature>
<name>A0ABS5A055_9MYCO</name>
<proteinExistence type="predicted"/>
<evidence type="ECO:0000259" key="2">
    <source>
        <dbReference type="Pfam" id="PF18862"/>
    </source>
</evidence>
<feature type="region of interest" description="Disordered" evidence="1">
    <location>
        <begin position="181"/>
        <end position="201"/>
    </location>
</feature>
<reference evidence="3 4" key="1">
    <citation type="submission" date="2021-03" db="EMBL/GenBank/DDBJ databases">
        <title>Sequencing the genomes of 1000 actinobacteria strains.</title>
        <authorList>
            <person name="Klenk H.-P."/>
        </authorList>
    </citation>
    <scope>NUCLEOTIDE SEQUENCE [LARGE SCALE GENOMIC DNA]</scope>
    <source>
        <strain evidence="3 4">DSM 46713</strain>
    </source>
</reference>
<organism evidence="3 4">
    <name type="scientific">Mycolicibacterium lutetiense</name>
    <dbReference type="NCBI Taxonomy" id="1641992"/>
    <lineage>
        <taxon>Bacteria</taxon>
        <taxon>Bacillati</taxon>
        <taxon>Actinomycetota</taxon>
        <taxon>Actinomycetes</taxon>
        <taxon>Mycobacteriales</taxon>
        <taxon>Mycobacteriaceae</taxon>
        <taxon>Mycolicibacterium</taxon>
    </lineage>
</organism>
<sequence length="201" mass="22305">MRQSELQRITGWFYLPEDPSNRVPGVLTWEPDDGATLELIGGFSPGPEFRQNPTGGWVATDFVGDVRPGTICGETVAGQQISIWDAQRGSHTVGFGGAVREEFWHSSWMCVGAHIISPQEPALVKATITIDELYYLTDDGRFCAPQWSPIEGVEHPGKKQPDGTLLMPYISRSSAVTVLSTRGLKSQRRRIRSPPRRRDRG</sequence>
<dbReference type="EMBL" id="JAGIOP010000002">
    <property type="protein sequence ID" value="MBP2455142.1"/>
    <property type="molecule type" value="Genomic_DNA"/>
</dbReference>
<accession>A0ABS5A055</accession>
<dbReference type="InterPro" id="IPR041223">
    <property type="entry name" value="ApeA_NTD"/>
</dbReference>
<feature type="domain" description="ApeA N-terminal" evidence="2">
    <location>
        <begin position="9"/>
        <end position="134"/>
    </location>
</feature>
<protein>
    <recommendedName>
        <fullName evidence="2">ApeA N-terminal domain-containing protein</fullName>
    </recommendedName>
</protein>
<evidence type="ECO:0000313" key="3">
    <source>
        <dbReference type="EMBL" id="MBP2455142.1"/>
    </source>
</evidence>